<dbReference type="GeneID" id="14013870"/>
<dbReference type="Proteomes" id="UP000007178">
    <property type="component" value="Segment"/>
</dbReference>
<name>H6WFU1_9CAUD</name>
<protein>
    <submittedName>
        <fullName evidence="2">Virion structural protein and packaging</fullName>
    </submittedName>
</protein>
<proteinExistence type="predicted"/>
<organism evidence="2 3">
    <name type="scientific">Cyanophage S-TIM5</name>
    <dbReference type="NCBI Taxonomy" id="1137745"/>
    <lineage>
        <taxon>Viruses</taxon>
        <taxon>Duplodnaviria</taxon>
        <taxon>Heunggongvirae</taxon>
        <taxon>Uroviricota</taxon>
        <taxon>Caudoviricetes</taxon>
        <taxon>Aurunvirus</taxon>
        <taxon>Aurunvirus STIM5</taxon>
    </lineage>
</organism>
<keyword evidence="3" id="KW-1185">Reference proteome</keyword>
<feature type="compositionally biased region" description="Basic and acidic residues" evidence="1">
    <location>
        <begin position="12"/>
        <end position="26"/>
    </location>
</feature>
<reference evidence="2 3" key="1">
    <citation type="journal article" date="2012" name="Proc. Natl. Acad. Sci. U.S.A.">
        <title>A novel lineage of myoviruses infecting cyanobacteria is widespread in the oceans.</title>
        <authorList>
            <person name="Sabehi G."/>
            <person name="Shaulov L."/>
            <person name="Silver D.H."/>
            <person name="Yanai I."/>
            <person name="Harel A."/>
            <person name="Lindell D."/>
        </authorList>
    </citation>
    <scope>NUCLEOTIDE SEQUENCE [LARGE SCALE GENOMIC DNA]</scope>
</reference>
<dbReference type="EMBL" id="JQ245707">
    <property type="protein sequence ID" value="AEZ65666.1"/>
    <property type="molecule type" value="Genomic_DNA"/>
</dbReference>
<feature type="region of interest" description="Disordered" evidence="1">
    <location>
        <begin position="46"/>
        <end position="68"/>
    </location>
</feature>
<evidence type="ECO:0000313" key="3">
    <source>
        <dbReference type="Proteomes" id="UP000007178"/>
    </source>
</evidence>
<accession>H6WFU1</accession>
<evidence type="ECO:0000256" key="1">
    <source>
        <dbReference type="SAM" id="MobiDB-lite"/>
    </source>
</evidence>
<dbReference type="KEGG" id="vg:14013870"/>
<feature type="region of interest" description="Disordered" evidence="1">
    <location>
        <begin position="1"/>
        <end position="26"/>
    </location>
</feature>
<sequence>MAIDSSKAPYDSWKESNTSRDYRDKTTQNFDYVKRALAQEKNLRSSYRVNPGPSRNTRAIMANNSEQNPHVYGSEDMWGWQKWTEKAAKKNSTLAPGLIETGYTQDAPGTLYPGPSKVQGWAGCSSCKRRKI</sequence>
<evidence type="ECO:0000313" key="2">
    <source>
        <dbReference type="EMBL" id="AEZ65666.1"/>
    </source>
</evidence>
<dbReference type="RefSeq" id="YP_007006079.1">
    <property type="nucleotide sequence ID" value="NC_019516.2"/>
</dbReference>